<dbReference type="GO" id="GO:0005634">
    <property type="term" value="C:nucleus"/>
    <property type="evidence" value="ECO:0007669"/>
    <property type="project" value="TreeGrafter"/>
</dbReference>
<dbReference type="OrthoDB" id="28947at2759"/>
<feature type="compositionally biased region" description="Acidic residues" evidence="2">
    <location>
        <begin position="1033"/>
        <end position="1055"/>
    </location>
</feature>
<dbReference type="SUPFAM" id="SSF48371">
    <property type="entry name" value="ARM repeat"/>
    <property type="match status" value="1"/>
</dbReference>
<feature type="region of interest" description="Disordered" evidence="2">
    <location>
        <begin position="1"/>
        <end position="127"/>
    </location>
</feature>
<dbReference type="PANTHER" id="PTHR12048">
    <property type="entry name" value="CCAAT-BINDING FACTOR-RELATED"/>
    <property type="match status" value="1"/>
</dbReference>
<feature type="region of interest" description="Disordered" evidence="2">
    <location>
        <begin position="761"/>
        <end position="814"/>
    </location>
</feature>
<feature type="compositionally biased region" description="Acidic residues" evidence="2">
    <location>
        <begin position="761"/>
        <end position="781"/>
    </location>
</feature>
<dbReference type="InterPro" id="IPR040155">
    <property type="entry name" value="CEBPZ/Mak21-like"/>
</dbReference>
<evidence type="ECO:0000313" key="5">
    <source>
        <dbReference type="Proteomes" id="UP000698800"/>
    </source>
</evidence>
<dbReference type="EMBL" id="JAGHQL010000011">
    <property type="protein sequence ID" value="KAH0545000.1"/>
    <property type="molecule type" value="Genomic_DNA"/>
</dbReference>
<feature type="region of interest" description="Disordered" evidence="2">
    <location>
        <begin position="153"/>
        <end position="177"/>
    </location>
</feature>
<dbReference type="AlphaFoldDB" id="A0A9P8ICB7"/>
<feature type="region of interest" description="Disordered" evidence="2">
    <location>
        <begin position="573"/>
        <end position="610"/>
    </location>
</feature>
<name>A0A9P8ICB7_9PEZI</name>
<comment type="caution">
    <text evidence="4">The sequence shown here is derived from an EMBL/GenBank/DDBJ whole genome shotgun (WGS) entry which is preliminary data.</text>
</comment>
<comment type="similarity">
    <text evidence="1">Belongs to the CBF/MAK21 family.</text>
</comment>
<evidence type="ECO:0000259" key="3">
    <source>
        <dbReference type="Pfam" id="PF03914"/>
    </source>
</evidence>
<dbReference type="InterPro" id="IPR005612">
    <property type="entry name" value="CCAAT-binding_factor"/>
</dbReference>
<sequence length="1110" mass="123132">MVKKNRIPTNEKGNKTALTNGPATVPSASSDLPSFDKQALSNLTRRIENGLQKSKENLYSGRKGSRKSVAAGSGFRHIAKEDATEDNGRKRGEKRDRQGGVKAVEHRSGDSKSKERHVGKAEPKTLRDKRSELLREILLLGGTKDDLQLVADVSSESEVEAPGQSNGRSHTSKPGKALQRDIENFVKGLGISGKVSSEANLDEEEWAGTDEAADGGTVAPSAGSLKALAERKLPSIQHPQDTLSDHSTTELKFNPRPDWHAARIPDLPFYTIDRPFLPQEMIERVHQYAKTLLESDNKLYSSAHLSSTSSHRFLSTIMSSGTLSDKVSALTLVVQESPVHTMKALESLLGLAKKRSRGQAVTALGAMKDLMAQGVVLPPDRKLKPFAKQPGLLGAFQPKQACSWRPGDPLPKQLQEAHLVSWAYEDWLKGWYFEMLKVLETWCNDEVEFARGRAVGYVWELLKEKPEQESNLLRLLVNKLGDPSRKIASKASFLLLQLQTTHPLMKPIIISSVESEVLFRSGQSPHAKYYAIITLNQTILSGREDNVANKLIEIYFGLFIGLLKQTDSAEKRDLPKVNKKGQLQGGGGKSGKKAQRKADREEEVSQSEGEMTEKLISAILTGVNRAFPFSRTDDSTFEQHLDTLFKITHSSNFNTSIQALMLIQQLSTSKQVSSDRFYRTLYESLLDPRLLTSSKQTMYLNLLFRSLKADLNVKRVKAFVKRLLQVTTLHQPPFVCGVLYLVRELEGIFPALGALIDQPEELGEEDEERFVDAPEDMDEEQSPDRPERLAPANVDPTDDQSLSPRYDGRKRDPGHSNANKSCLWELEPFLAHFHPSVALFATRLLRHEGMPSKPDLSLHTLIHFLDRFVYRNAKSNSVAPRGASIMQPLGSSDSGILLSARGSSDSGILLSARGSSKALTPVNVEAFWKKKVETVAVDEVFFHKYFNQVGKGNAYGREKLRRKGSQVENVEEGGDEDEVWRALVDSRPELEGSDEGDSDLGMEDLSEDDELDVVAESDDSLKRQGSDGHNGDAGEDVGLDLGSEDDALIGSDEDVPSGLDDVFEKELQTNQHEVLAGNDNFRPQKRKKLRHLPTFASVDDYAEMLSDEDE</sequence>
<protein>
    <recommendedName>
        <fullName evidence="3">CCAAT-binding factor domain-containing protein</fullName>
    </recommendedName>
</protein>
<feature type="compositionally biased region" description="Polar residues" evidence="2">
    <location>
        <begin position="16"/>
        <end position="32"/>
    </location>
</feature>
<feature type="compositionally biased region" description="Basic and acidic residues" evidence="2">
    <location>
        <begin position="78"/>
        <end position="127"/>
    </location>
</feature>
<organism evidence="4 5">
    <name type="scientific">Glutinoglossum americanum</name>
    <dbReference type="NCBI Taxonomy" id="1670608"/>
    <lineage>
        <taxon>Eukaryota</taxon>
        <taxon>Fungi</taxon>
        <taxon>Dikarya</taxon>
        <taxon>Ascomycota</taxon>
        <taxon>Pezizomycotina</taxon>
        <taxon>Geoglossomycetes</taxon>
        <taxon>Geoglossales</taxon>
        <taxon>Geoglossaceae</taxon>
        <taxon>Glutinoglossum</taxon>
    </lineage>
</organism>
<dbReference type="InterPro" id="IPR016024">
    <property type="entry name" value="ARM-type_fold"/>
</dbReference>
<evidence type="ECO:0000256" key="1">
    <source>
        <dbReference type="ARBA" id="ARBA00007797"/>
    </source>
</evidence>
<feature type="compositionally biased region" description="Basic and acidic residues" evidence="2">
    <location>
        <begin position="1019"/>
        <end position="1032"/>
    </location>
</feature>
<evidence type="ECO:0000313" key="4">
    <source>
        <dbReference type="EMBL" id="KAH0545000.1"/>
    </source>
</evidence>
<feature type="region of interest" description="Disordered" evidence="2">
    <location>
        <begin position="1013"/>
        <end position="1058"/>
    </location>
</feature>
<feature type="compositionally biased region" description="Basic and acidic residues" evidence="2">
    <location>
        <begin position="45"/>
        <end position="56"/>
    </location>
</feature>
<reference evidence="4" key="1">
    <citation type="submission" date="2021-03" db="EMBL/GenBank/DDBJ databases">
        <title>Comparative genomics and phylogenomic investigation of the class Geoglossomycetes provide insights into ecological specialization and systematics.</title>
        <authorList>
            <person name="Melie T."/>
            <person name="Pirro S."/>
            <person name="Miller A.N."/>
            <person name="Quandt A."/>
        </authorList>
    </citation>
    <scope>NUCLEOTIDE SEQUENCE</scope>
    <source>
        <strain evidence="4">GBOQ0MN5Z8</strain>
    </source>
</reference>
<feature type="region of interest" description="Disordered" evidence="2">
    <location>
        <begin position="958"/>
        <end position="979"/>
    </location>
</feature>
<feature type="compositionally biased region" description="Acidic residues" evidence="2">
    <location>
        <begin position="969"/>
        <end position="978"/>
    </location>
</feature>
<dbReference type="PANTHER" id="PTHR12048:SF0">
    <property type="entry name" value="CCAAT_ENHANCER-BINDING PROTEIN ZETA"/>
    <property type="match status" value="1"/>
</dbReference>
<dbReference type="Pfam" id="PF03914">
    <property type="entry name" value="CBF"/>
    <property type="match status" value="1"/>
</dbReference>
<accession>A0A9P8ICB7</accession>
<keyword evidence="5" id="KW-1185">Reference proteome</keyword>
<gene>
    <name evidence="4" type="ORF">FGG08_000926</name>
</gene>
<feature type="domain" description="CCAAT-binding factor" evidence="3">
    <location>
        <begin position="656"/>
        <end position="841"/>
    </location>
</feature>
<evidence type="ECO:0000256" key="2">
    <source>
        <dbReference type="SAM" id="MobiDB-lite"/>
    </source>
</evidence>
<proteinExistence type="inferred from homology"/>
<dbReference type="Proteomes" id="UP000698800">
    <property type="component" value="Unassembled WGS sequence"/>
</dbReference>